<dbReference type="InterPro" id="IPR052516">
    <property type="entry name" value="N-heterocyclic_Hydroxylase"/>
</dbReference>
<dbReference type="STRING" id="93222.NA29_11630"/>
<feature type="domain" description="Aldehyde oxidase/xanthine dehydrogenase a/b hammerhead" evidence="1">
    <location>
        <begin position="238"/>
        <end position="324"/>
    </location>
</feature>
<dbReference type="InterPro" id="IPR000674">
    <property type="entry name" value="Ald_Oxase/Xan_DH_a/b"/>
</dbReference>
<dbReference type="InterPro" id="IPR036856">
    <property type="entry name" value="Ald_Oxase/Xan_DH_a/b_sf"/>
</dbReference>
<evidence type="ECO:0000313" key="2">
    <source>
        <dbReference type="EMBL" id="SNU83415.1"/>
    </source>
</evidence>
<dbReference type="InterPro" id="IPR012368">
    <property type="entry name" value="OxRdtase_Mopterin-bd_su_IorB"/>
</dbReference>
<dbReference type="InterPro" id="IPR037165">
    <property type="entry name" value="AldOxase/xan_DH_Mopterin-bd_sf"/>
</dbReference>
<dbReference type="SMART" id="SM01008">
    <property type="entry name" value="Ald_Xan_dh_C"/>
    <property type="match status" value="1"/>
</dbReference>
<accession>A0A239SD81</accession>
<dbReference type="GO" id="GO:0047113">
    <property type="term" value="F:aldehyde dehydrogenase (quinone) activity"/>
    <property type="evidence" value="ECO:0007669"/>
    <property type="project" value="UniProtKB-EC"/>
</dbReference>
<dbReference type="Gene3D" id="3.30.365.10">
    <property type="entry name" value="Aldehyde oxidase/xanthine dehydrogenase, molybdopterin binding domain"/>
    <property type="match status" value="4"/>
</dbReference>
<dbReference type="Gene3D" id="3.90.1170.50">
    <property type="entry name" value="Aldehyde oxidase/xanthine dehydrogenase, a/b hammerhead"/>
    <property type="match status" value="2"/>
</dbReference>
<evidence type="ECO:0000313" key="3">
    <source>
        <dbReference type="Proteomes" id="UP000215126"/>
    </source>
</evidence>
<dbReference type="AlphaFoldDB" id="A0A239SD81"/>
<dbReference type="InterPro" id="IPR008274">
    <property type="entry name" value="AldOxase/xan_DH_MoCoBD1"/>
</dbReference>
<keyword evidence="2" id="KW-0560">Oxidoreductase</keyword>
<dbReference type="InterPro" id="IPR046867">
    <property type="entry name" value="AldOxase/xan_DH_MoCoBD2"/>
</dbReference>
<dbReference type="SUPFAM" id="SSF56003">
    <property type="entry name" value="Molybdenum cofactor-binding domain"/>
    <property type="match status" value="2"/>
</dbReference>
<dbReference type="Pfam" id="PF20256">
    <property type="entry name" value="MoCoBD_2"/>
    <property type="match status" value="2"/>
</dbReference>
<dbReference type="Proteomes" id="UP000215126">
    <property type="component" value="Chromosome 1"/>
</dbReference>
<organism evidence="2 3">
    <name type="scientific">Pandoraea sputorum</name>
    <dbReference type="NCBI Taxonomy" id="93222"/>
    <lineage>
        <taxon>Bacteria</taxon>
        <taxon>Pseudomonadati</taxon>
        <taxon>Pseudomonadota</taxon>
        <taxon>Betaproteobacteria</taxon>
        <taxon>Burkholderiales</taxon>
        <taxon>Burkholderiaceae</taxon>
        <taxon>Pandoraea</taxon>
    </lineage>
</organism>
<dbReference type="PANTHER" id="PTHR47495:SF1">
    <property type="entry name" value="BLL3820 PROTEIN"/>
    <property type="match status" value="1"/>
</dbReference>
<keyword evidence="3" id="KW-1185">Reference proteome</keyword>
<dbReference type="Pfam" id="PF02738">
    <property type="entry name" value="MoCoBD_1"/>
    <property type="match status" value="1"/>
</dbReference>
<dbReference type="EC" id="1.2.5.2" evidence="2"/>
<dbReference type="EMBL" id="LT906435">
    <property type="protein sequence ID" value="SNU83415.1"/>
    <property type="molecule type" value="Genomic_DNA"/>
</dbReference>
<sequence length="797" mass="85082">MGAPPAAGSLTGQYWPPTVTNGVVRQHLPNLRNLLVNRTELLARDGCLTVIRQPVKPIKPAPGQPGSHSSFVPAVAEVFVAVLDDGRILGFNGHVDLGTGIRTSLAQIVAEELDVEAAQVAMELGHTDATPNQGPTIASATLQISAIPLRCAAAQARHALIELASRRFDIPAERLTCDGGCVFGETVDGTTCRATFAELVRGERIALALNLETPVKDPATYRVVGTSSRRVDLPAKASGELTFVHDVRVPGMLHGRVVRPPYSGIDSGPFVGSSLLSVDESSVVHLPGVKAVVVIGDFIGVVAQREEQAIRAAREIRVAWKPLPAMPTMDDPAAAIAAAPATRRALLEEGDVASVFTCDDVVTLERTYAWPYQMHGSIGPSCAVADYRAERGERITIWSGTQNPVSLRYDLSQLISRDESEIDIVRMEASGCYGRNCADDVCGDALLLSRAVGAPVRVQLSRADEHLWEPKGTGQVVTVRGAATRDGELLAYDFASRYPSNDAPLLASLLTGVTPPTGGVFEMGDRTAVSPYESPNRRFVCDDMAPLVRASWLRGVSALPNSFAHDAFADEMAAATGVDPLQFKLRHLKDARAIELLEAVAARAGWTPRSHDTARWDAAPRHARGRGVSYARYVHSRFPGFGAAWSAWIVDVVVDRVTGEVTVERVTVGQDTGTMVNPDGVRHQLHGNVVQILSRSLKERVRFVDGKVSSREWGSYPILTFAELPVLDVVLMPRQGEPPMGAGESASVPGPAALANAIFDATGVRIFAPPFTPETVRAALASAGRLISAQSSPAAST</sequence>
<dbReference type="PANTHER" id="PTHR47495">
    <property type="entry name" value="ALDEHYDE DEHYDROGENASE"/>
    <property type="match status" value="1"/>
</dbReference>
<reference evidence="2 3" key="1">
    <citation type="submission" date="2017-06" db="EMBL/GenBank/DDBJ databases">
        <authorList>
            <consortium name="Pathogen Informatics"/>
        </authorList>
    </citation>
    <scope>NUCLEOTIDE SEQUENCE [LARGE SCALE GENOMIC DNA]</scope>
    <source>
        <strain evidence="2 3">NCTC13161</strain>
    </source>
</reference>
<evidence type="ECO:0000259" key="1">
    <source>
        <dbReference type="SMART" id="SM01008"/>
    </source>
</evidence>
<dbReference type="SUPFAM" id="SSF54665">
    <property type="entry name" value="CO dehydrogenase molybdoprotein N-domain-like"/>
    <property type="match status" value="1"/>
</dbReference>
<proteinExistence type="predicted"/>
<name>A0A239SD81_9BURK</name>
<dbReference type="PIRSF" id="PIRSF036389">
    <property type="entry name" value="IOR_B"/>
    <property type="match status" value="1"/>
</dbReference>
<protein>
    <submittedName>
        <fullName evidence="2">Membrane-bound aldehyde dehydrogenase [pyrroloquinoline-quinone]</fullName>
        <ecNumber evidence="2">1.2.5.2</ecNumber>
    </submittedName>
</protein>
<gene>
    <name evidence="2" type="ORF">SAMEA4530655_01469</name>
</gene>